<dbReference type="PANTHER" id="PTHR15032:SF4">
    <property type="entry name" value="N-ACYL-PHOSPHATIDYLETHANOLAMINE-HYDROLYZING PHOSPHOLIPASE D"/>
    <property type="match status" value="1"/>
</dbReference>
<organism evidence="2 3">
    <name type="scientific">Pseudochryseolinea flava</name>
    <dbReference type="NCBI Taxonomy" id="2059302"/>
    <lineage>
        <taxon>Bacteria</taxon>
        <taxon>Pseudomonadati</taxon>
        <taxon>Bacteroidota</taxon>
        <taxon>Cytophagia</taxon>
        <taxon>Cytophagales</taxon>
        <taxon>Fulvivirgaceae</taxon>
        <taxon>Pseudochryseolinea</taxon>
    </lineage>
</organism>
<dbReference type="AlphaFoldDB" id="A0A364XXU1"/>
<accession>A0A364XXU1</accession>
<dbReference type="GO" id="GO:0008270">
    <property type="term" value="F:zinc ion binding"/>
    <property type="evidence" value="ECO:0007669"/>
    <property type="project" value="InterPro"/>
</dbReference>
<protein>
    <submittedName>
        <fullName evidence="2">MBL fold metallo-hydrolase</fullName>
    </submittedName>
</protein>
<comment type="caution">
    <text evidence="2">The sequence shown here is derived from an EMBL/GenBank/DDBJ whole genome shotgun (WGS) entry which is preliminary data.</text>
</comment>
<dbReference type="InterPro" id="IPR036866">
    <property type="entry name" value="RibonucZ/Hydroxyglut_hydro"/>
</dbReference>
<name>A0A364XXU1_9BACT</name>
<proteinExistence type="predicted"/>
<dbReference type="Pfam" id="PF12706">
    <property type="entry name" value="Lactamase_B_2"/>
    <property type="match status" value="1"/>
</dbReference>
<dbReference type="OrthoDB" id="9805728at2"/>
<dbReference type="SUPFAM" id="SSF56281">
    <property type="entry name" value="Metallo-hydrolase/oxidoreductase"/>
    <property type="match status" value="1"/>
</dbReference>
<gene>
    <name evidence="2" type="ORF">DQQ10_21130</name>
</gene>
<dbReference type="Gene3D" id="3.60.15.10">
    <property type="entry name" value="Ribonuclease Z/Hydroxyacylglutathione hydrolase-like"/>
    <property type="match status" value="1"/>
</dbReference>
<dbReference type="RefSeq" id="WP_112748913.1">
    <property type="nucleotide sequence ID" value="NZ_QMFY01000013.1"/>
</dbReference>
<dbReference type="PANTHER" id="PTHR15032">
    <property type="entry name" value="N-ACYL-PHOSPHATIDYLETHANOLAMINE-HYDROLYZING PHOSPHOLIPASE D"/>
    <property type="match status" value="1"/>
</dbReference>
<dbReference type="PIRSF" id="PIRSF038896">
    <property type="entry name" value="NAPE-PLD"/>
    <property type="match status" value="1"/>
</dbReference>
<dbReference type="EMBL" id="QMFY01000013">
    <property type="protein sequence ID" value="RAV99101.1"/>
    <property type="molecule type" value="Genomic_DNA"/>
</dbReference>
<dbReference type="Proteomes" id="UP000251889">
    <property type="component" value="Unassembled WGS sequence"/>
</dbReference>
<dbReference type="GO" id="GO:0070290">
    <property type="term" value="F:N-acylphosphatidylethanolamine-specific phospholipase D activity"/>
    <property type="evidence" value="ECO:0007669"/>
    <property type="project" value="InterPro"/>
</dbReference>
<evidence type="ECO:0000313" key="3">
    <source>
        <dbReference type="Proteomes" id="UP000251889"/>
    </source>
</evidence>
<keyword evidence="2" id="KW-0378">Hydrolase</keyword>
<reference evidence="2 3" key="1">
    <citation type="submission" date="2018-06" db="EMBL/GenBank/DDBJ databases">
        <title>Chryseolinea flavus sp. nov., a member of the phylum Bacteroidetes isolated from soil.</title>
        <authorList>
            <person name="Li Y."/>
            <person name="Wang J."/>
        </authorList>
    </citation>
    <scope>NUCLEOTIDE SEQUENCE [LARGE SCALE GENOMIC DNA]</scope>
    <source>
        <strain evidence="2 3">SDU1-6</strain>
    </source>
</reference>
<evidence type="ECO:0000313" key="2">
    <source>
        <dbReference type="EMBL" id="RAV99101.1"/>
    </source>
</evidence>
<dbReference type="InterPro" id="IPR024884">
    <property type="entry name" value="NAPE-PLD"/>
</dbReference>
<dbReference type="GO" id="GO:0005737">
    <property type="term" value="C:cytoplasm"/>
    <property type="evidence" value="ECO:0007669"/>
    <property type="project" value="TreeGrafter"/>
</dbReference>
<keyword evidence="3" id="KW-1185">Reference proteome</keyword>
<dbReference type="InterPro" id="IPR001279">
    <property type="entry name" value="Metallo-B-lactamas"/>
</dbReference>
<evidence type="ECO:0000259" key="1">
    <source>
        <dbReference type="Pfam" id="PF12706"/>
    </source>
</evidence>
<sequence>MLFTLLIVLCILTTLLLFTALILRLPAFGRNPLGDRLKRVQGSAQYKGDHFENIEKTMLMAEGASYTKMMSEFFKKGIDREPKKKLPFVRTDLHSLENNGFVWFGHSSYLLRVENRNILVDPVFSDRASPIQFVGMRAYEGANTYHPQDMPPLDAIIITHDHYDHLDYQTIKALQRQTKMFYTSIGVGQHLEQWRIPKEKIVEMDWWESLEIFQNATLTAAPARHFSGRGIVRNKTLWSSFVLETPDLKLFIGGDSGYDQSFKKIGDKFGPFDVAIVEAGQYDVKWPQIHMSPEEAVQASLDLRARVLLPVHWGKFTLALHPWNEPIVRVMNEAAKRDVEVATPMIGERVYLKKISSLPQWWNEH</sequence>
<feature type="domain" description="Metallo-beta-lactamase" evidence="1">
    <location>
        <begin position="116"/>
        <end position="313"/>
    </location>
</feature>